<dbReference type="Proteomes" id="UP001151760">
    <property type="component" value="Unassembled WGS sequence"/>
</dbReference>
<name>A0ABQ5BWK4_9ASTR</name>
<protein>
    <submittedName>
        <fullName evidence="1">Uncharacterized protein</fullName>
    </submittedName>
</protein>
<gene>
    <name evidence="1" type="ORF">Tco_0876724</name>
</gene>
<evidence type="ECO:0000313" key="2">
    <source>
        <dbReference type="Proteomes" id="UP001151760"/>
    </source>
</evidence>
<proteinExistence type="predicted"/>
<organism evidence="1 2">
    <name type="scientific">Tanacetum coccineum</name>
    <dbReference type="NCBI Taxonomy" id="301880"/>
    <lineage>
        <taxon>Eukaryota</taxon>
        <taxon>Viridiplantae</taxon>
        <taxon>Streptophyta</taxon>
        <taxon>Embryophyta</taxon>
        <taxon>Tracheophyta</taxon>
        <taxon>Spermatophyta</taxon>
        <taxon>Magnoliopsida</taxon>
        <taxon>eudicotyledons</taxon>
        <taxon>Gunneridae</taxon>
        <taxon>Pentapetalae</taxon>
        <taxon>asterids</taxon>
        <taxon>campanulids</taxon>
        <taxon>Asterales</taxon>
        <taxon>Asteraceae</taxon>
        <taxon>Asteroideae</taxon>
        <taxon>Anthemideae</taxon>
        <taxon>Anthemidinae</taxon>
        <taxon>Tanacetum</taxon>
    </lineage>
</organism>
<dbReference type="EMBL" id="BQNB010013606">
    <property type="protein sequence ID" value="GJT18018.1"/>
    <property type="molecule type" value="Genomic_DNA"/>
</dbReference>
<keyword evidence="2" id="KW-1185">Reference proteome</keyword>
<accession>A0ABQ5BWK4</accession>
<evidence type="ECO:0000313" key="1">
    <source>
        <dbReference type="EMBL" id="GJT18018.1"/>
    </source>
</evidence>
<reference evidence="1" key="1">
    <citation type="journal article" date="2022" name="Int. J. Mol. Sci.">
        <title>Draft Genome of Tanacetum Coccineum: Genomic Comparison of Closely Related Tanacetum-Family Plants.</title>
        <authorList>
            <person name="Yamashiro T."/>
            <person name="Shiraishi A."/>
            <person name="Nakayama K."/>
            <person name="Satake H."/>
        </authorList>
    </citation>
    <scope>NUCLEOTIDE SEQUENCE</scope>
</reference>
<comment type="caution">
    <text evidence="1">The sequence shown here is derived from an EMBL/GenBank/DDBJ whole genome shotgun (WGS) entry which is preliminary data.</text>
</comment>
<reference evidence="1" key="2">
    <citation type="submission" date="2022-01" db="EMBL/GenBank/DDBJ databases">
        <authorList>
            <person name="Yamashiro T."/>
            <person name="Shiraishi A."/>
            <person name="Satake H."/>
            <person name="Nakayama K."/>
        </authorList>
    </citation>
    <scope>NUCLEOTIDE SEQUENCE</scope>
</reference>
<sequence length="114" mass="11995">MVCSFVAKSKSNGVGFDGGLFFVTAIGDEPGITMYGSDLLLLSAYAPSMPPLLSLPLSMARDEIEPYLGGATRECVCSHDGSKSHLPGFHENCALYFTIPMTCGIDAEIVVATA</sequence>